<dbReference type="EMBL" id="JALJZU010000010">
    <property type="protein sequence ID" value="MCP2011035.1"/>
    <property type="molecule type" value="Genomic_DNA"/>
</dbReference>
<reference evidence="4" key="2">
    <citation type="submission" date="2022-03" db="EMBL/GenBank/DDBJ databases">
        <title>Genome Encyclopedia of Bacteria and Archaea VI: Functional Genomics of Type Strains.</title>
        <authorList>
            <person name="Whitman W."/>
        </authorList>
    </citation>
    <scope>NUCLEOTIDE SEQUENCE</scope>
    <source>
        <strain evidence="4">HSC-15S17</strain>
    </source>
</reference>
<evidence type="ECO:0000313" key="5">
    <source>
        <dbReference type="Proteomes" id="UP001155901"/>
    </source>
</evidence>
<dbReference type="Proteomes" id="UP001155901">
    <property type="component" value="Unassembled WGS sequence"/>
</dbReference>
<dbReference type="AlphaFoldDB" id="A0AA41L3H8"/>
<feature type="compositionally biased region" description="Low complexity" evidence="1">
    <location>
        <begin position="454"/>
        <end position="464"/>
    </location>
</feature>
<gene>
    <name evidence="3" type="ORF">KVP70_23895</name>
    <name evidence="4" type="ORF">L1274_004781</name>
</gene>
<sequence>MSASVNNILHATQGNPLLEALEPYLSTNDLEQRLHNWPLAGVDVASLSTTARHDFLDLMQEQLFEPTLTSLDTTTRLYRMIRRGCIARDPTQTSTRAHLMAVARFAGRELREVPWFPHSAKCMRVSGVTGLGKTYEILRALTQLPPKFEHGYSRSADWTHMTQVAWLYVGMSHDGSLGGLLLQILVELDKCAGTSYSRERSLTGLSNEKLAVQVGIILNNHAVGVLVIDELQGRNFAGGARGGLAATFFLRILNFGIPLVLMGNPLGMDALDSFSQDMRRVGSSGNIEMHPMDKEDYDYTDILAPALWRYNVMPLPSEVEDKDGSILFKYCGGIRSYGARMRVASQRLALDQGNQAVTEEHMKQAFMGPDFSERDRQLIAGFRDRNPLLLQDFVDVPWQRYAQRWGYYASDTEDEVEQPAACDGPATSTPTTKRRKPVAQQSAETAQRRQTRSKNQNAKKQQAKTALDESDMRNNGLQDHLITGIELLQKQEGSATNNRKGI</sequence>
<feature type="region of interest" description="Disordered" evidence="1">
    <location>
        <begin position="412"/>
        <end position="474"/>
    </location>
</feature>
<dbReference type="InterPro" id="IPR049945">
    <property type="entry name" value="AAA_22"/>
</dbReference>
<dbReference type="GO" id="GO:0005524">
    <property type="term" value="F:ATP binding"/>
    <property type="evidence" value="ECO:0007669"/>
    <property type="project" value="UniProtKB-KW"/>
</dbReference>
<keyword evidence="3" id="KW-0067">ATP-binding</keyword>
<keyword evidence="6" id="KW-1185">Reference proteome</keyword>
<dbReference type="Proteomes" id="UP001162889">
    <property type="component" value="Unassembled WGS sequence"/>
</dbReference>
<dbReference type="EMBL" id="JAHTGR010000014">
    <property type="protein sequence ID" value="MBV6323983.1"/>
    <property type="molecule type" value="Genomic_DNA"/>
</dbReference>
<proteinExistence type="predicted"/>
<evidence type="ECO:0000313" key="4">
    <source>
        <dbReference type="EMBL" id="MCP2011035.1"/>
    </source>
</evidence>
<dbReference type="GO" id="GO:0016887">
    <property type="term" value="F:ATP hydrolysis activity"/>
    <property type="evidence" value="ECO:0007669"/>
    <property type="project" value="InterPro"/>
</dbReference>
<protein>
    <submittedName>
        <fullName evidence="3">ATP-binding protein</fullName>
    </submittedName>
</protein>
<evidence type="ECO:0000313" key="3">
    <source>
        <dbReference type="EMBL" id="MBV6323983.1"/>
    </source>
</evidence>
<keyword evidence="3" id="KW-0547">Nucleotide-binding</keyword>
<dbReference type="RefSeq" id="WP_217944941.1">
    <property type="nucleotide sequence ID" value="NZ_JAHTGR010000014.1"/>
</dbReference>
<accession>A0AA41L3H8</accession>
<reference evidence="3" key="1">
    <citation type="submission" date="2021-07" db="EMBL/GenBank/DDBJ databases">
        <title>Characterization of violacein-producing bacteria and related species.</title>
        <authorList>
            <person name="Wilson H.S."/>
            <person name="De Leon M.E."/>
        </authorList>
    </citation>
    <scope>NUCLEOTIDE SEQUENCE</scope>
    <source>
        <strain evidence="3">HSC-15S17</strain>
    </source>
</reference>
<evidence type="ECO:0000256" key="1">
    <source>
        <dbReference type="SAM" id="MobiDB-lite"/>
    </source>
</evidence>
<dbReference type="Pfam" id="PF13401">
    <property type="entry name" value="AAA_22"/>
    <property type="match status" value="1"/>
</dbReference>
<name>A0AA41L3H8_9BURK</name>
<comment type="caution">
    <text evidence="3">The sequence shown here is derived from an EMBL/GenBank/DDBJ whole genome shotgun (WGS) entry which is preliminary data.</text>
</comment>
<organism evidence="3 5">
    <name type="scientific">Duganella violaceipulchra</name>
    <dbReference type="NCBI Taxonomy" id="2849652"/>
    <lineage>
        <taxon>Bacteria</taxon>
        <taxon>Pseudomonadati</taxon>
        <taxon>Pseudomonadota</taxon>
        <taxon>Betaproteobacteria</taxon>
        <taxon>Burkholderiales</taxon>
        <taxon>Oxalobacteraceae</taxon>
        <taxon>Telluria group</taxon>
        <taxon>Duganella</taxon>
    </lineage>
</organism>
<feature type="domain" description="ORC1/DEAH AAA+ ATPase" evidence="2">
    <location>
        <begin position="119"/>
        <end position="265"/>
    </location>
</feature>
<evidence type="ECO:0000259" key="2">
    <source>
        <dbReference type="Pfam" id="PF13401"/>
    </source>
</evidence>
<evidence type="ECO:0000313" key="6">
    <source>
        <dbReference type="Proteomes" id="UP001162889"/>
    </source>
</evidence>